<dbReference type="InterPro" id="IPR013785">
    <property type="entry name" value="Aldolase_TIM"/>
</dbReference>
<name>A0ABU9DAY9_9PROT</name>
<keyword evidence="13 14" id="KW-1015">Disulfide bond</keyword>
<dbReference type="PANTHER" id="PTHR30544:SF5">
    <property type="entry name" value="RADICAL SAM CORE DOMAIN-CONTAINING PROTEIN"/>
    <property type="match status" value="1"/>
</dbReference>
<keyword evidence="7 14" id="KW-0808">Transferase</keyword>
<evidence type="ECO:0000313" key="17">
    <source>
        <dbReference type="Proteomes" id="UP001446205"/>
    </source>
</evidence>
<feature type="binding site" evidence="14">
    <location>
        <begin position="168"/>
        <end position="169"/>
    </location>
    <ligand>
        <name>S-adenosyl-L-methionine</name>
        <dbReference type="ChEBI" id="CHEBI:59789"/>
    </ligand>
</feature>
<dbReference type="GO" id="GO:0032259">
    <property type="term" value="P:methylation"/>
    <property type="evidence" value="ECO:0007669"/>
    <property type="project" value="UniProtKB-KW"/>
</dbReference>
<dbReference type="PROSITE" id="PS51918">
    <property type="entry name" value="RADICAL_SAM"/>
    <property type="match status" value="1"/>
</dbReference>
<evidence type="ECO:0000256" key="5">
    <source>
        <dbReference type="ARBA" id="ARBA00022552"/>
    </source>
</evidence>
<evidence type="ECO:0000256" key="11">
    <source>
        <dbReference type="ARBA" id="ARBA00023004"/>
    </source>
</evidence>
<dbReference type="HAMAP" id="MF_01849">
    <property type="entry name" value="RNA_methyltr_RlmN"/>
    <property type="match status" value="1"/>
</dbReference>
<sequence>MSSLKPDSQYPINLLELDRAGLEALFISWGEPRFRATQLLQWVHQRDVRDFAQMSNLAKTLRARLAAETCIEEPRELLCQDSLDGTQKWLLQLDDGNCIETVYIPEAERGTLCISSQVGCPIDCDFCATAEQGFSRNLTVAEIISQVRVARRALGPDAITNVVLMGMGEPLLNLKSVVPACNLMTDDLAYAFAPRRVTLSTSGVVPAMDKFGQQSAVSLAISLHATRDDIRDRLVPLNRKYPLAELMAACRRYPLGSRRRITFEYIMLDGVNDDPVYARELARMVRDIPCKVNLIPFNPYAGARYQRSPQARIDAFRDELNARGIVTITRRPRGEDIDAACGQLAGRVQDRTGRKTIPIQAG</sequence>
<keyword evidence="3 14" id="KW-0004">4Fe-4S</keyword>
<keyword evidence="17" id="KW-1185">Reference proteome</keyword>
<evidence type="ECO:0000256" key="7">
    <source>
        <dbReference type="ARBA" id="ARBA00022679"/>
    </source>
</evidence>
<evidence type="ECO:0000256" key="4">
    <source>
        <dbReference type="ARBA" id="ARBA00022490"/>
    </source>
</evidence>
<keyword evidence="4 14" id="KW-0963">Cytoplasm</keyword>
<gene>
    <name evidence="14 16" type="primary">rlmN</name>
    <name evidence="16" type="ORF">WOB96_13070</name>
</gene>
<proteinExistence type="inferred from homology"/>
<dbReference type="SUPFAM" id="SSF102114">
    <property type="entry name" value="Radical SAM enzymes"/>
    <property type="match status" value="1"/>
</dbReference>
<dbReference type="Pfam" id="PF04055">
    <property type="entry name" value="Radical_SAM"/>
    <property type="match status" value="1"/>
</dbReference>
<keyword evidence="8 14" id="KW-0949">S-adenosyl-L-methionine</keyword>
<dbReference type="NCBIfam" id="TIGR00048">
    <property type="entry name" value="rRNA_mod_RlmN"/>
    <property type="match status" value="1"/>
</dbReference>
<evidence type="ECO:0000256" key="13">
    <source>
        <dbReference type="ARBA" id="ARBA00023157"/>
    </source>
</evidence>
<comment type="cofactor">
    <cofactor evidence="14">
        <name>[4Fe-4S] cluster</name>
        <dbReference type="ChEBI" id="CHEBI:49883"/>
    </cofactor>
    <text evidence="14">Binds 1 [4Fe-4S] cluster. The cluster is coordinated with 3 cysteines and an exchangeable S-adenosyl-L-methionine.</text>
</comment>
<keyword evidence="11 14" id="KW-0408">Iron</keyword>
<feature type="active site" description="S-methylcysteine intermediate" evidence="14">
    <location>
        <position position="341"/>
    </location>
</feature>
<dbReference type="EMBL" id="JBBPCO010000014">
    <property type="protein sequence ID" value="MEK8090683.1"/>
    <property type="molecule type" value="Genomic_DNA"/>
</dbReference>
<dbReference type="SFLD" id="SFLDS00029">
    <property type="entry name" value="Radical_SAM"/>
    <property type="match status" value="1"/>
</dbReference>
<dbReference type="SFLD" id="SFLDG01062">
    <property type="entry name" value="methyltransferase_(Class_A)"/>
    <property type="match status" value="1"/>
</dbReference>
<dbReference type="SFLD" id="SFLDF00275">
    <property type="entry name" value="adenosine_C2_methyltransferase"/>
    <property type="match status" value="1"/>
</dbReference>
<dbReference type="GO" id="GO:0008168">
    <property type="term" value="F:methyltransferase activity"/>
    <property type="evidence" value="ECO:0007669"/>
    <property type="project" value="UniProtKB-KW"/>
</dbReference>
<evidence type="ECO:0000313" key="16">
    <source>
        <dbReference type="EMBL" id="MEK8090683.1"/>
    </source>
</evidence>
<dbReference type="EC" id="2.1.1.192" evidence="14"/>
<evidence type="ECO:0000259" key="15">
    <source>
        <dbReference type="PROSITE" id="PS51918"/>
    </source>
</evidence>
<dbReference type="InterPro" id="IPR007197">
    <property type="entry name" value="rSAM"/>
</dbReference>
<organism evidence="16 17">
    <name type="scientific">Thermithiobacillus plumbiphilus</name>
    <dbReference type="NCBI Taxonomy" id="1729899"/>
    <lineage>
        <taxon>Bacteria</taxon>
        <taxon>Pseudomonadati</taxon>
        <taxon>Pseudomonadota</taxon>
        <taxon>Acidithiobacillia</taxon>
        <taxon>Acidithiobacillales</taxon>
        <taxon>Thermithiobacillaceae</taxon>
        <taxon>Thermithiobacillus</taxon>
    </lineage>
</organism>
<evidence type="ECO:0000256" key="6">
    <source>
        <dbReference type="ARBA" id="ARBA00022603"/>
    </source>
</evidence>
<dbReference type="InterPro" id="IPR040072">
    <property type="entry name" value="Methyltransferase_A"/>
</dbReference>
<evidence type="ECO:0000256" key="14">
    <source>
        <dbReference type="HAMAP-Rule" id="MF_01849"/>
    </source>
</evidence>
<dbReference type="InterPro" id="IPR048641">
    <property type="entry name" value="RlmN_N"/>
</dbReference>
<comment type="similarity">
    <text evidence="2 14">Belongs to the radical SAM superfamily. RlmN family.</text>
</comment>
<dbReference type="Proteomes" id="UP001446205">
    <property type="component" value="Unassembled WGS sequence"/>
</dbReference>
<dbReference type="CDD" id="cd01335">
    <property type="entry name" value="Radical_SAM"/>
    <property type="match status" value="1"/>
</dbReference>
<dbReference type="InterPro" id="IPR027492">
    <property type="entry name" value="RNA_MTrfase_RlmN"/>
</dbReference>
<dbReference type="PIRSF" id="PIRSF006004">
    <property type="entry name" value="CHP00048"/>
    <property type="match status" value="1"/>
</dbReference>
<comment type="caution">
    <text evidence="16">The sequence shown here is derived from an EMBL/GenBank/DDBJ whole genome shotgun (WGS) entry which is preliminary data.</text>
</comment>
<evidence type="ECO:0000256" key="3">
    <source>
        <dbReference type="ARBA" id="ARBA00022485"/>
    </source>
</evidence>
<dbReference type="Gene3D" id="3.20.20.70">
    <property type="entry name" value="Aldolase class I"/>
    <property type="match status" value="1"/>
</dbReference>
<feature type="binding site" evidence="14">
    <location>
        <begin position="222"/>
        <end position="224"/>
    </location>
    <ligand>
        <name>S-adenosyl-L-methionine</name>
        <dbReference type="ChEBI" id="CHEBI:59789"/>
    </ligand>
</feature>
<comment type="function">
    <text evidence="14">Specifically methylates position 2 of adenine 2503 in 23S rRNA and position 2 of adenine 37 in tRNAs. m2A2503 modification seems to play a crucial role in the proofreading step occurring at the peptidyl transferase center and thus would serve to optimize ribosomal fidelity.</text>
</comment>
<accession>A0ABU9DAY9</accession>
<comment type="miscellaneous">
    <text evidence="14">Reaction proceeds by a ping-pong mechanism involving intermediate methylation of a conserved cysteine residue.</text>
</comment>
<evidence type="ECO:0000256" key="9">
    <source>
        <dbReference type="ARBA" id="ARBA00022694"/>
    </source>
</evidence>
<dbReference type="Pfam" id="PF21016">
    <property type="entry name" value="RlmN_N"/>
    <property type="match status" value="1"/>
</dbReference>
<evidence type="ECO:0000256" key="12">
    <source>
        <dbReference type="ARBA" id="ARBA00023014"/>
    </source>
</evidence>
<feature type="binding site" evidence="14">
    <location>
        <position position="298"/>
    </location>
    <ligand>
        <name>S-adenosyl-L-methionine</name>
        <dbReference type="ChEBI" id="CHEBI:59789"/>
    </ligand>
</feature>
<feature type="binding site" evidence="14">
    <location>
        <position position="127"/>
    </location>
    <ligand>
        <name>[4Fe-4S] cluster</name>
        <dbReference type="ChEBI" id="CHEBI:49883"/>
        <note>4Fe-4S-S-AdoMet</note>
    </ligand>
</feature>
<reference evidence="16 17" key="1">
    <citation type="submission" date="2024-04" db="EMBL/GenBank/DDBJ databases">
        <authorList>
            <person name="Abashina T."/>
            <person name="Shaikin A."/>
        </authorList>
    </citation>
    <scope>NUCLEOTIDE SEQUENCE [LARGE SCALE GENOMIC DNA]</scope>
    <source>
        <strain evidence="16 17">AAFK</strain>
    </source>
</reference>
<evidence type="ECO:0000256" key="1">
    <source>
        <dbReference type="ARBA" id="ARBA00004496"/>
    </source>
</evidence>
<evidence type="ECO:0000256" key="10">
    <source>
        <dbReference type="ARBA" id="ARBA00022723"/>
    </source>
</evidence>
<feature type="domain" description="Radical SAM core" evidence="15">
    <location>
        <begin position="106"/>
        <end position="335"/>
    </location>
</feature>
<keyword evidence="5 14" id="KW-0698">rRNA processing</keyword>
<comment type="catalytic activity">
    <reaction evidence="14">
        <text>adenosine(37) in tRNA + 2 reduced [2Fe-2S]-[ferredoxin] + 2 S-adenosyl-L-methionine = 2-methyladenosine(37) in tRNA + 5'-deoxyadenosine + L-methionine + 2 oxidized [2Fe-2S]-[ferredoxin] + S-adenosyl-L-homocysteine</text>
        <dbReference type="Rhea" id="RHEA:43332"/>
        <dbReference type="Rhea" id="RHEA-COMP:10000"/>
        <dbReference type="Rhea" id="RHEA-COMP:10001"/>
        <dbReference type="Rhea" id="RHEA-COMP:10162"/>
        <dbReference type="Rhea" id="RHEA-COMP:10485"/>
        <dbReference type="ChEBI" id="CHEBI:17319"/>
        <dbReference type="ChEBI" id="CHEBI:33737"/>
        <dbReference type="ChEBI" id="CHEBI:33738"/>
        <dbReference type="ChEBI" id="CHEBI:57844"/>
        <dbReference type="ChEBI" id="CHEBI:57856"/>
        <dbReference type="ChEBI" id="CHEBI:59789"/>
        <dbReference type="ChEBI" id="CHEBI:74411"/>
        <dbReference type="ChEBI" id="CHEBI:74497"/>
        <dbReference type="EC" id="2.1.1.192"/>
    </reaction>
</comment>
<feature type="active site" description="Proton acceptor" evidence="14">
    <location>
        <position position="100"/>
    </location>
</feature>
<feature type="binding site" evidence="14">
    <location>
        <position position="200"/>
    </location>
    <ligand>
        <name>S-adenosyl-L-methionine</name>
        <dbReference type="ChEBI" id="CHEBI:59789"/>
    </ligand>
</feature>
<evidence type="ECO:0000256" key="8">
    <source>
        <dbReference type="ARBA" id="ARBA00022691"/>
    </source>
</evidence>
<keyword evidence="6 14" id="KW-0489">Methyltransferase</keyword>
<evidence type="ECO:0000256" key="2">
    <source>
        <dbReference type="ARBA" id="ARBA00007544"/>
    </source>
</evidence>
<comment type="subcellular location">
    <subcellularLocation>
        <location evidence="1 14">Cytoplasm</location>
    </subcellularLocation>
</comment>
<dbReference type="InterPro" id="IPR004383">
    <property type="entry name" value="rRNA_lsu_MTrfase_RlmN/Cfr"/>
</dbReference>
<protein>
    <recommendedName>
        <fullName evidence="14">Dual-specificity RNA methyltransferase RlmN</fullName>
        <ecNumber evidence="14">2.1.1.192</ecNumber>
    </recommendedName>
    <alternativeName>
        <fullName evidence="14">23S rRNA (adenine(2503)-C(2))-methyltransferase</fullName>
    </alternativeName>
    <alternativeName>
        <fullName evidence="14">23S rRNA m2A2503 methyltransferase</fullName>
    </alternativeName>
    <alternativeName>
        <fullName evidence="14">Ribosomal RNA large subunit methyltransferase N</fullName>
    </alternativeName>
    <alternativeName>
        <fullName evidence="14">tRNA (adenine(37)-C(2))-methyltransferase</fullName>
    </alternativeName>
    <alternativeName>
        <fullName evidence="14">tRNA m2A37 methyltransferase</fullName>
    </alternativeName>
</protein>
<comment type="catalytic activity">
    <reaction evidence="14">
        <text>adenosine(2503) in 23S rRNA + 2 reduced [2Fe-2S]-[ferredoxin] + 2 S-adenosyl-L-methionine = 2-methyladenosine(2503) in 23S rRNA + 5'-deoxyadenosine + L-methionine + 2 oxidized [2Fe-2S]-[ferredoxin] + S-adenosyl-L-homocysteine</text>
        <dbReference type="Rhea" id="RHEA:42916"/>
        <dbReference type="Rhea" id="RHEA-COMP:10000"/>
        <dbReference type="Rhea" id="RHEA-COMP:10001"/>
        <dbReference type="Rhea" id="RHEA-COMP:10152"/>
        <dbReference type="Rhea" id="RHEA-COMP:10282"/>
        <dbReference type="ChEBI" id="CHEBI:17319"/>
        <dbReference type="ChEBI" id="CHEBI:33737"/>
        <dbReference type="ChEBI" id="CHEBI:33738"/>
        <dbReference type="ChEBI" id="CHEBI:57844"/>
        <dbReference type="ChEBI" id="CHEBI:57856"/>
        <dbReference type="ChEBI" id="CHEBI:59789"/>
        <dbReference type="ChEBI" id="CHEBI:74411"/>
        <dbReference type="ChEBI" id="CHEBI:74497"/>
        <dbReference type="EC" id="2.1.1.192"/>
    </reaction>
</comment>
<dbReference type="InterPro" id="IPR058240">
    <property type="entry name" value="rSAM_sf"/>
</dbReference>
<keyword evidence="9 14" id="KW-0819">tRNA processing</keyword>
<comment type="caution">
    <text evidence="14">Lacks conserved residue(s) required for the propagation of feature annotation.</text>
</comment>
<keyword evidence="10 14" id="KW-0479">Metal-binding</keyword>
<feature type="binding site" evidence="14">
    <location>
        <position position="120"/>
    </location>
    <ligand>
        <name>[4Fe-4S] cluster</name>
        <dbReference type="ChEBI" id="CHEBI:49883"/>
        <note>4Fe-4S-S-AdoMet</note>
    </ligand>
</feature>
<dbReference type="Gene3D" id="1.10.150.530">
    <property type="match status" value="1"/>
</dbReference>
<dbReference type="PANTHER" id="PTHR30544">
    <property type="entry name" value="23S RRNA METHYLTRANSFERASE"/>
    <property type="match status" value="1"/>
</dbReference>
<keyword evidence="12 14" id="KW-0411">Iron-sulfur</keyword>
<dbReference type="RefSeq" id="WP_341371738.1">
    <property type="nucleotide sequence ID" value="NZ_JBBPCO010000014.1"/>
</dbReference>
<feature type="binding site" evidence="14">
    <location>
        <position position="124"/>
    </location>
    <ligand>
        <name>[4Fe-4S] cluster</name>
        <dbReference type="ChEBI" id="CHEBI:49883"/>
        <note>4Fe-4S-S-AdoMet</note>
    </ligand>
</feature>